<evidence type="ECO:0000313" key="2">
    <source>
        <dbReference type="EMBL" id="KAJ8340258.1"/>
    </source>
</evidence>
<dbReference type="Proteomes" id="UP001152622">
    <property type="component" value="Chromosome 16"/>
</dbReference>
<dbReference type="AlphaFoldDB" id="A0A9Q1IFU4"/>
<reference evidence="2" key="1">
    <citation type="journal article" date="2023" name="Science">
        <title>Genome structures resolve the early diversification of teleost fishes.</title>
        <authorList>
            <person name="Parey E."/>
            <person name="Louis A."/>
            <person name="Montfort J."/>
            <person name="Bouchez O."/>
            <person name="Roques C."/>
            <person name="Iampietro C."/>
            <person name="Lluch J."/>
            <person name="Castinel A."/>
            <person name="Donnadieu C."/>
            <person name="Desvignes T."/>
            <person name="Floi Bucao C."/>
            <person name="Jouanno E."/>
            <person name="Wen M."/>
            <person name="Mejri S."/>
            <person name="Dirks R."/>
            <person name="Jansen H."/>
            <person name="Henkel C."/>
            <person name="Chen W.J."/>
            <person name="Zahm M."/>
            <person name="Cabau C."/>
            <person name="Klopp C."/>
            <person name="Thompson A.W."/>
            <person name="Robinson-Rechavi M."/>
            <person name="Braasch I."/>
            <person name="Lecointre G."/>
            <person name="Bobe J."/>
            <person name="Postlethwait J.H."/>
            <person name="Berthelot C."/>
            <person name="Roest Crollius H."/>
            <person name="Guiguen Y."/>
        </authorList>
    </citation>
    <scope>NUCLEOTIDE SEQUENCE</scope>
    <source>
        <strain evidence="2">WJC10195</strain>
    </source>
</reference>
<protein>
    <submittedName>
        <fullName evidence="2">Uncharacterized protein</fullName>
    </submittedName>
</protein>
<keyword evidence="3" id="KW-1185">Reference proteome</keyword>
<evidence type="ECO:0000256" key="1">
    <source>
        <dbReference type="SAM" id="MobiDB-lite"/>
    </source>
</evidence>
<organism evidence="2 3">
    <name type="scientific">Synaphobranchus kaupii</name>
    <name type="common">Kaup's arrowtooth eel</name>
    <dbReference type="NCBI Taxonomy" id="118154"/>
    <lineage>
        <taxon>Eukaryota</taxon>
        <taxon>Metazoa</taxon>
        <taxon>Chordata</taxon>
        <taxon>Craniata</taxon>
        <taxon>Vertebrata</taxon>
        <taxon>Euteleostomi</taxon>
        <taxon>Actinopterygii</taxon>
        <taxon>Neopterygii</taxon>
        <taxon>Teleostei</taxon>
        <taxon>Anguilliformes</taxon>
        <taxon>Synaphobranchidae</taxon>
        <taxon>Synaphobranchus</taxon>
    </lineage>
</organism>
<feature type="compositionally biased region" description="Basic and acidic residues" evidence="1">
    <location>
        <begin position="9"/>
        <end position="18"/>
    </location>
</feature>
<accession>A0A9Q1IFU4</accession>
<proteinExistence type="predicted"/>
<comment type="caution">
    <text evidence="2">The sequence shown here is derived from an EMBL/GenBank/DDBJ whole genome shotgun (WGS) entry which is preliminary data.</text>
</comment>
<sequence length="356" mass="38807">MCGGPRPAELLERRRTEAASRGGRSAHTDRSSIRITRNSVAFLSAESGEHESPLGADPTAEIVRKRASQQDGEQMCSVLPFLQGAPTPNGKRLKTHPPPRSLPLAVTYRDLGSGVSEGRGPVTPRHFRPSVMCDGEQDASLLQVKRGGHFLSNTSPPTSLRHHSEINLGSVQEGWDEEPDVGGRQSFGGFAAARSGQRGGATSQQRLAILTDGVYRTRRLVSIETEFAWINAWSRGEDNGNARCSSIPHSTHVTGTRAHGLRHVGQSAQQRARRDIARPPNPLLKRPVTPCGSDGRTWDPAFRFGSASWPPALARGLVRTRLANENDPWKAVVWCLPLESNVKKWPSETDRVPSSP</sequence>
<name>A0A9Q1IFU4_SYNKA</name>
<gene>
    <name evidence="2" type="ORF">SKAU_G00348910</name>
</gene>
<feature type="region of interest" description="Disordered" evidence="1">
    <location>
        <begin position="1"/>
        <end position="34"/>
    </location>
</feature>
<evidence type="ECO:0000313" key="3">
    <source>
        <dbReference type="Proteomes" id="UP001152622"/>
    </source>
</evidence>
<dbReference type="EMBL" id="JAINUF010000016">
    <property type="protein sequence ID" value="KAJ8340258.1"/>
    <property type="molecule type" value="Genomic_DNA"/>
</dbReference>